<comment type="subcellular location">
    <subcellularLocation>
        <location evidence="1">Cell membrane</location>
        <topology evidence="1">Multi-pass membrane protein</topology>
    </subcellularLocation>
</comment>
<evidence type="ECO:0000256" key="9">
    <source>
        <dbReference type="ARBA" id="ARBA00023170"/>
    </source>
</evidence>
<comment type="similarity">
    <text evidence="2">Belongs to the G-protein coupled receptor 1 family.</text>
</comment>
<dbReference type="AlphaFoldDB" id="G5B3R4"/>
<dbReference type="FunFam" id="1.10.1220.70:FF:000001">
    <property type="entry name" value="Olfactory receptor"/>
    <property type="match status" value="1"/>
</dbReference>
<dbReference type="PROSITE" id="PS50262">
    <property type="entry name" value="G_PROTEIN_RECEP_F1_2"/>
    <property type="match status" value="1"/>
</dbReference>
<sequence length="216" mass="23804">MQAYLFNWNACAECILLTIVAIDCYVTICQLLQYTLIMHPWVCVQMAAASWSSSLTNALLQATFALHLPLCGHHSLDHFCEISVLIKLACGNTTANEQALSIGAIPFGMVAPLIVVISYTLIGRTVLKPPSTEGRQKALSTCSSHLLVVTMYFGGGIYMYFQTPGKSTQAKFLSVLYCVITPVLKPLIYTLRNQDVKRALKRILQSPSGMKCIKPR</sequence>
<organism evidence="14 15">
    <name type="scientific">Heterocephalus glaber</name>
    <name type="common">Naked mole rat</name>
    <dbReference type="NCBI Taxonomy" id="10181"/>
    <lineage>
        <taxon>Eukaryota</taxon>
        <taxon>Metazoa</taxon>
        <taxon>Chordata</taxon>
        <taxon>Craniata</taxon>
        <taxon>Vertebrata</taxon>
        <taxon>Euteleostomi</taxon>
        <taxon>Mammalia</taxon>
        <taxon>Eutheria</taxon>
        <taxon>Euarchontoglires</taxon>
        <taxon>Glires</taxon>
        <taxon>Rodentia</taxon>
        <taxon>Hystricomorpha</taxon>
        <taxon>Bathyergidae</taxon>
        <taxon>Heterocephalus</taxon>
    </lineage>
</organism>
<dbReference type="GO" id="GO:0005886">
    <property type="term" value="C:plasma membrane"/>
    <property type="evidence" value="ECO:0007669"/>
    <property type="project" value="UniProtKB-SubCell"/>
</dbReference>
<dbReference type="InParanoid" id="G5B3R4"/>
<keyword evidence="9 14" id="KW-0675">Receptor</keyword>
<dbReference type="Proteomes" id="UP000006813">
    <property type="component" value="Unassembled WGS sequence"/>
</dbReference>
<keyword evidence="10" id="KW-0807">Transducer</keyword>
<dbReference type="EMBL" id="JH168287">
    <property type="protein sequence ID" value="EHB03925.1"/>
    <property type="molecule type" value="Genomic_DNA"/>
</dbReference>
<protein>
    <submittedName>
        <fullName evidence="14">Olfactory receptor 15</fullName>
    </submittedName>
</protein>
<dbReference type="InterPro" id="IPR000725">
    <property type="entry name" value="Olfact_rcpt"/>
</dbReference>
<name>G5B3R4_HETGA</name>
<evidence type="ECO:0000256" key="10">
    <source>
        <dbReference type="ARBA" id="ARBA00023224"/>
    </source>
</evidence>
<proteinExistence type="inferred from homology"/>
<evidence type="ECO:0000256" key="1">
    <source>
        <dbReference type="ARBA" id="ARBA00004651"/>
    </source>
</evidence>
<feature type="transmembrane region" description="Helical" evidence="12">
    <location>
        <begin position="143"/>
        <end position="161"/>
    </location>
</feature>
<dbReference type="STRING" id="10181.G5B3R4"/>
<dbReference type="eggNOG" id="ENOG502RU2A">
    <property type="taxonomic scope" value="Eukaryota"/>
</dbReference>
<dbReference type="GO" id="GO:0004930">
    <property type="term" value="F:G protein-coupled receptor activity"/>
    <property type="evidence" value="ECO:0007669"/>
    <property type="project" value="UniProtKB-KW"/>
</dbReference>
<dbReference type="SUPFAM" id="SSF81321">
    <property type="entry name" value="Family A G protein-coupled receptor-like"/>
    <property type="match status" value="1"/>
</dbReference>
<feature type="transmembrane region" description="Helical" evidence="12">
    <location>
        <begin position="173"/>
        <end position="191"/>
    </location>
</feature>
<keyword evidence="6 12" id="KW-1133">Transmembrane helix</keyword>
<evidence type="ECO:0000256" key="2">
    <source>
        <dbReference type="ARBA" id="ARBA00010663"/>
    </source>
</evidence>
<evidence type="ECO:0000313" key="14">
    <source>
        <dbReference type="EMBL" id="EHB03925.1"/>
    </source>
</evidence>
<evidence type="ECO:0000256" key="4">
    <source>
        <dbReference type="ARBA" id="ARBA00022606"/>
    </source>
</evidence>
<evidence type="ECO:0000256" key="11">
    <source>
        <dbReference type="ARBA" id="ARBA00053672"/>
    </source>
</evidence>
<keyword evidence="5 12" id="KW-0812">Transmembrane</keyword>
<dbReference type="Gene3D" id="1.20.1070.10">
    <property type="entry name" value="Rhodopsin 7-helix transmembrane proteins"/>
    <property type="match status" value="1"/>
</dbReference>
<evidence type="ECO:0000259" key="13">
    <source>
        <dbReference type="PROSITE" id="PS50262"/>
    </source>
</evidence>
<keyword evidence="8 12" id="KW-0472">Membrane</keyword>
<dbReference type="FunFam" id="1.20.1070.10:FF:000015">
    <property type="entry name" value="Olfactory receptor"/>
    <property type="match status" value="1"/>
</dbReference>
<evidence type="ECO:0000256" key="5">
    <source>
        <dbReference type="ARBA" id="ARBA00022692"/>
    </source>
</evidence>
<keyword evidence="3" id="KW-1003">Cell membrane</keyword>
<reference evidence="14 15" key="1">
    <citation type="journal article" date="2011" name="Nature">
        <title>Genome sequencing reveals insights into physiology and longevity of the naked mole rat.</title>
        <authorList>
            <person name="Kim E.B."/>
            <person name="Fang X."/>
            <person name="Fushan A.A."/>
            <person name="Huang Z."/>
            <person name="Lobanov A.V."/>
            <person name="Han L."/>
            <person name="Marino S.M."/>
            <person name="Sun X."/>
            <person name="Turanov A.A."/>
            <person name="Yang P."/>
            <person name="Yim S.H."/>
            <person name="Zhao X."/>
            <person name="Kasaikina M.V."/>
            <person name="Stoletzki N."/>
            <person name="Peng C."/>
            <person name="Polak P."/>
            <person name="Xiong Z."/>
            <person name="Kiezun A."/>
            <person name="Zhu Y."/>
            <person name="Chen Y."/>
            <person name="Kryukov G.V."/>
            <person name="Zhang Q."/>
            <person name="Peshkin L."/>
            <person name="Yang L."/>
            <person name="Bronson R.T."/>
            <person name="Buffenstein R."/>
            <person name="Wang B."/>
            <person name="Han C."/>
            <person name="Li Q."/>
            <person name="Chen L."/>
            <person name="Zhao W."/>
            <person name="Sunyaev S.R."/>
            <person name="Park T.J."/>
            <person name="Zhang G."/>
            <person name="Wang J."/>
            <person name="Gladyshev V.N."/>
        </authorList>
    </citation>
    <scope>NUCLEOTIDE SEQUENCE [LARGE SCALE GENOMIC DNA]</scope>
</reference>
<dbReference type="PRINTS" id="PR00245">
    <property type="entry name" value="OLFACTORYR"/>
</dbReference>
<dbReference type="GO" id="GO:0004984">
    <property type="term" value="F:olfactory receptor activity"/>
    <property type="evidence" value="ECO:0007669"/>
    <property type="project" value="InterPro"/>
</dbReference>
<dbReference type="PANTHER" id="PTHR26453">
    <property type="entry name" value="OLFACTORY RECEPTOR"/>
    <property type="match status" value="1"/>
</dbReference>
<evidence type="ECO:0000256" key="12">
    <source>
        <dbReference type="SAM" id="Phobius"/>
    </source>
</evidence>
<evidence type="ECO:0000313" key="15">
    <source>
        <dbReference type="Proteomes" id="UP000006813"/>
    </source>
</evidence>
<evidence type="ECO:0000256" key="8">
    <source>
        <dbReference type="ARBA" id="ARBA00023136"/>
    </source>
</evidence>
<evidence type="ECO:0000256" key="6">
    <source>
        <dbReference type="ARBA" id="ARBA00022989"/>
    </source>
</evidence>
<feature type="transmembrane region" description="Helical" evidence="12">
    <location>
        <begin position="99"/>
        <end position="122"/>
    </location>
</feature>
<gene>
    <name evidence="14" type="ORF">GW7_10807</name>
</gene>
<comment type="function">
    <text evidence="11">Possible taste receptor.</text>
</comment>
<keyword evidence="7" id="KW-0297">G-protein coupled receptor</keyword>
<dbReference type="InterPro" id="IPR017452">
    <property type="entry name" value="GPCR_Rhodpsn_7TM"/>
</dbReference>
<feature type="domain" description="G-protein coupled receptors family 1 profile" evidence="13">
    <location>
        <begin position="1"/>
        <end position="189"/>
    </location>
</feature>
<accession>G5B3R4</accession>
<dbReference type="Pfam" id="PF13853">
    <property type="entry name" value="7tm_4"/>
    <property type="match status" value="1"/>
</dbReference>
<evidence type="ECO:0000256" key="7">
    <source>
        <dbReference type="ARBA" id="ARBA00023040"/>
    </source>
</evidence>
<keyword evidence="4" id="KW-0716">Sensory transduction</keyword>
<evidence type="ECO:0000256" key="3">
    <source>
        <dbReference type="ARBA" id="ARBA00022475"/>
    </source>
</evidence>